<comment type="caution">
    <text evidence="2">The sequence shown here is derived from an EMBL/GenBank/DDBJ whole genome shotgun (WGS) entry which is preliminary data.</text>
</comment>
<organism evidence="2 3">
    <name type="scientific">Candidatus Dormiibacter inghamiae</name>
    <dbReference type="NCBI Taxonomy" id="3127013"/>
    <lineage>
        <taxon>Bacteria</taxon>
        <taxon>Bacillati</taxon>
        <taxon>Candidatus Dormiibacterota</taxon>
        <taxon>Candidatus Dormibacteria</taxon>
        <taxon>Candidatus Dormibacterales</taxon>
        <taxon>Candidatus Dormibacteraceae</taxon>
        <taxon>Candidatus Dormiibacter</taxon>
    </lineage>
</organism>
<keyword evidence="2" id="KW-0547">Nucleotide-binding</keyword>
<dbReference type="GO" id="GO:0004386">
    <property type="term" value="F:helicase activity"/>
    <property type="evidence" value="ECO:0007669"/>
    <property type="project" value="UniProtKB-KW"/>
</dbReference>
<dbReference type="EMBL" id="JAEKNQ010000060">
    <property type="protein sequence ID" value="MBJ7604592.1"/>
    <property type="molecule type" value="Genomic_DNA"/>
</dbReference>
<dbReference type="RefSeq" id="WP_338182476.1">
    <property type="nucleotide sequence ID" value="NZ_JAEKNQ010000060.1"/>
</dbReference>
<dbReference type="GO" id="GO:0003677">
    <property type="term" value="F:DNA binding"/>
    <property type="evidence" value="ECO:0007669"/>
    <property type="project" value="InterPro"/>
</dbReference>
<dbReference type="PANTHER" id="PTHR47396">
    <property type="entry name" value="TYPE I RESTRICTION ENZYME ECOKI R PROTEIN"/>
    <property type="match status" value="1"/>
</dbReference>
<name>A0A934KJH0_9BACT</name>
<reference evidence="2 3" key="1">
    <citation type="submission" date="2020-10" db="EMBL/GenBank/DDBJ databases">
        <title>Ca. Dormibacterota MAGs.</title>
        <authorList>
            <person name="Montgomery K."/>
        </authorList>
    </citation>
    <scope>NUCLEOTIDE SEQUENCE [LARGE SCALE GENOMIC DNA]</scope>
    <source>
        <strain evidence="2">SC8811_S16_3</strain>
    </source>
</reference>
<dbReference type="InterPro" id="IPR006935">
    <property type="entry name" value="Helicase/UvrB_N"/>
</dbReference>
<evidence type="ECO:0000313" key="3">
    <source>
        <dbReference type="Proteomes" id="UP000620075"/>
    </source>
</evidence>
<protein>
    <submittedName>
        <fullName evidence="2">DEAD/DEAH box helicase family protein</fullName>
    </submittedName>
</protein>
<dbReference type="GO" id="GO:0016787">
    <property type="term" value="F:hydrolase activity"/>
    <property type="evidence" value="ECO:0007669"/>
    <property type="project" value="InterPro"/>
</dbReference>
<proteinExistence type="predicted"/>
<dbReference type="GO" id="GO:0005829">
    <property type="term" value="C:cytosol"/>
    <property type="evidence" value="ECO:0007669"/>
    <property type="project" value="TreeGrafter"/>
</dbReference>
<evidence type="ECO:0000313" key="2">
    <source>
        <dbReference type="EMBL" id="MBJ7604592.1"/>
    </source>
</evidence>
<keyword evidence="2" id="KW-0378">Hydrolase</keyword>
<sequence length="767" mass="84277">MVDLATAVGKTYVMAAAIDYFAAEGVRNFAVITPGKTILRKTVDNFTPGHARSLLAGMEAQPIVITSENFATPVMRAAMEDESEVKLFVFTVQALLKPETESGRRTRKFQEGLGKAFYDHLQEQEDLIVFADEHHCYYGKAFSSAIRELVPKVLVGLTATPDKKTPTEQIIYRYPLARAIADQLVKTPVLVGRKDDLSDHVTKLWDGVRLLEAKAKAVEAYCQVSGAKAVRPMMLVVAPTIEDANRVEELLTDPGFAGGAYAETILNINSSSPEEALDALDQVETPASKVRIIVSVGMLKEGWDVKSVYVIASLRPSISDILTEQTLGRGLRLPFGAYTGIEMLDTLEVLAHERYQELLKKANVINEAFIDYRVWMATTRRADGREVAVIERSEAIPPVAGEDGSEPPVAPEPGSAVATVTSVEARTEHVEAEAVQLSVQMVPRDDVRLRIPKLVMTGVQSKFTLSDITDRDPFKRLGERLAADADGELRRVKVSARTVTGRDGLKTTHMVTSDAVDKVSSHVPLLALEEARRQLADLVLGSDAVPARPTERARLAPILDDLVAGLGMKAVPVLSTNLDRVAARVIDLIQRVQKEFAPKPTYDEVVEVVDFVNVRLQRPMASGDRFGKFERQAGYEGWMRGMYAQAWFDSGTELAAANIFDAASDVAFWVRLERNDCPILWSGMKTSYNPDFIVVEKGGTHYMTEIKMEKEGSTPAVLGKAEAALRWVNHVNADPKTGGKWGYLLVLESDVESAKGSWPALKALNRT</sequence>
<dbReference type="Proteomes" id="UP000620075">
    <property type="component" value="Unassembled WGS sequence"/>
</dbReference>
<dbReference type="PANTHER" id="PTHR47396:SF1">
    <property type="entry name" value="ATP-DEPENDENT HELICASE IRC3-RELATED"/>
    <property type="match status" value="1"/>
</dbReference>
<dbReference type="GO" id="GO:0005524">
    <property type="term" value="F:ATP binding"/>
    <property type="evidence" value="ECO:0007669"/>
    <property type="project" value="InterPro"/>
</dbReference>
<dbReference type="Pfam" id="PF04851">
    <property type="entry name" value="ResIII"/>
    <property type="match status" value="1"/>
</dbReference>
<dbReference type="InterPro" id="IPR027417">
    <property type="entry name" value="P-loop_NTPase"/>
</dbReference>
<keyword evidence="2" id="KW-0067">ATP-binding</keyword>
<evidence type="ECO:0000259" key="1">
    <source>
        <dbReference type="Pfam" id="PF04851"/>
    </source>
</evidence>
<keyword evidence="2" id="KW-0347">Helicase</keyword>
<dbReference type="SUPFAM" id="SSF52540">
    <property type="entry name" value="P-loop containing nucleoside triphosphate hydrolases"/>
    <property type="match status" value="1"/>
</dbReference>
<gene>
    <name evidence="2" type="ORF">JF888_15660</name>
</gene>
<dbReference type="Gene3D" id="3.40.50.300">
    <property type="entry name" value="P-loop containing nucleotide triphosphate hydrolases"/>
    <property type="match status" value="2"/>
</dbReference>
<dbReference type="AlphaFoldDB" id="A0A934KJH0"/>
<dbReference type="InterPro" id="IPR050742">
    <property type="entry name" value="Helicase_Restrict-Modif_Enz"/>
</dbReference>
<accession>A0A934KJH0</accession>
<feature type="domain" description="Helicase/UvrB N-terminal" evidence="1">
    <location>
        <begin position="2"/>
        <end position="162"/>
    </location>
</feature>